<organism evidence="3 4">
    <name type="scientific">Coemansia asiatica</name>
    <dbReference type="NCBI Taxonomy" id="1052880"/>
    <lineage>
        <taxon>Eukaryota</taxon>
        <taxon>Fungi</taxon>
        <taxon>Fungi incertae sedis</taxon>
        <taxon>Zoopagomycota</taxon>
        <taxon>Kickxellomycotina</taxon>
        <taxon>Kickxellomycetes</taxon>
        <taxon>Kickxellales</taxon>
        <taxon>Kickxellaceae</taxon>
        <taxon>Coemansia</taxon>
    </lineage>
</organism>
<feature type="compositionally biased region" description="Basic and acidic residues" evidence="1">
    <location>
        <begin position="18"/>
        <end position="30"/>
    </location>
</feature>
<feature type="region of interest" description="Disordered" evidence="1">
    <location>
        <begin position="109"/>
        <end position="136"/>
    </location>
</feature>
<dbReference type="Proteomes" id="UP001145021">
    <property type="component" value="Unassembled WGS sequence"/>
</dbReference>
<evidence type="ECO:0000313" key="4">
    <source>
        <dbReference type="Proteomes" id="UP001145021"/>
    </source>
</evidence>
<keyword evidence="4" id="KW-1185">Reference proteome</keyword>
<feature type="compositionally biased region" description="Acidic residues" evidence="1">
    <location>
        <begin position="31"/>
        <end position="66"/>
    </location>
</feature>
<protein>
    <recommendedName>
        <fullName evidence="2">Transcription factor TFIIIC triple barrel domain-containing protein</fullName>
    </recommendedName>
</protein>
<dbReference type="Gene3D" id="2.60.40.4370">
    <property type="match status" value="1"/>
</dbReference>
<proteinExistence type="predicted"/>
<evidence type="ECO:0000256" key="1">
    <source>
        <dbReference type="SAM" id="MobiDB-lite"/>
    </source>
</evidence>
<accession>A0A9W8CK59</accession>
<dbReference type="AlphaFoldDB" id="A0A9W8CK59"/>
<reference evidence="3" key="1">
    <citation type="submission" date="2022-07" db="EMBL/GenBank/DDBJ databases">
        <title>Phylogenomic reconstructions and comparative analyses of Kickxellomycotina fungi.</title>
        <authorList>
            <person name="Reynolds N.K."/>
            <person name="Stajich J.E."/>
            <person name="Barry K."/>
            <person name="Grigoriev I.V."/>
            <person name="Crous P."/>
            <person name="Smith M.E."/>
        </authorList>
    </citation>
    <scope>NUCLEOTIDE SEQUENCE</scope>
    <source>
        <strain evidence="3">NBRC 105413</strain>
    </source>
</reference>
<dbReference type="EMBL" id="JANBOH010000124">
    <property type="protein sequence ID" value="KAJ1645095.1"/>
    <property type="molecule type" value="Genomic_DNA"/>
</dbReference>
<name>A0A9W8CK59_9FUNG</name>
<feature type="domain" description="Transcription factor TFIIIC triple barrel" evidence="2">
    <location>
        <begin position="67"/>
        <end position="225"/>
    </location>
</feature>
<evidence type="ECO:0000313" key="3">
    <source>
        <dbReference type="EMBL" id="KAJ1645095.1"/>
    </source>
</evidence>
<gene>
    <name evidence="3" type="ORF">LPJ64_003278</name>
</gene>
<comment type="caution">
    <text evidence="3">The sequence shown here is derived from an EMBL/GenBank/DDBJ whole genome shotgun (WGS) entry which is preliminary data.</text>
</comment>
<dbReference type="InterPro" id="IPR019481">
    <property type="entry name" value="TFIIIC_triple_barrel"/>
</dbReference>
<sequence length="232" mass="26101">MNGNNTPGDTIEDVVMQAEDRQEEKKKSNGNEEDNDIQNDDDDDDYEDEEEEDEVEYEDDESQYEYETEEYYIVASLPSRALARASEAANDPRGVSARLSGAARNNVVINDHSSDIDQDNNESDTNENNSANGNQGKTMVAAAAAAARGRRRRRYQVPQYALIDLDTDQPMLELEGAIYMGKHEELLGTHLIFDIDAEDDEGSERSNVELMAATSKTIIFHPVKMSKNYLYK</sequence>
<dbReference type="Pfam" id="PF10419">
    <property type="entry name" value="TFIIIC_sub6"/>
    <property type="match status" value="1"/>
</dbReference>
<evidence type="ECO:0000259" key="2">
    <source>
        <dbReference type="Pfam" id="PF10419"/>
    </source>
</evidence>
<feature type="region of interest" description="Disordered" evidence="1">
    <location>
        <begin position="1"/>
        <end position="66"/>
    </location>
</feature>
<feature type="compositionally biased region" description="Acidic residues" evidence="1">
    <location>
        <begin position="116"/>
        <end position="125"/>
    </location>
</feature>